<dbReference type="EMBL" id="BAAARA010000021">
    <property type="protein sequence ID" value="GAA2360246.1"/>
    <property type="molecule type" value="Genomic_DNA"/>
</dbReference>
<name>A0ABN3GT34_9PSEU</name>
<evidence type="ECO:0000313" key="2">
    <source>
        <dbReference type="EMBL" id="GAA2360246.1"/>
    </source>
</evidence>
<reference evidence="2 3" key="1">
    <citation type="journal article" date="2019" name="Int. J. Syst. Evol. Microbiol.">
        <title>The Global Catalogue of Microorganisms (GCM) 10K type strain sequencing project: providing services to taxonomists for standard genome sequencing and annotation.</title>
        <authorList>
            <consortium name="The Broad Institute Genomics Platform"/>
            <consortium name="The Broad Institute Genome Sequencing Center for Infectious Disease"/>
            <person name="Wu L."/>
            <person name="Ma J."/>
        </authorList>
    </citation>
    <scope>NUCLEOTIDE SEQUENCE [LARGE SCALE GENOMIC DNA]</scope>
    <source>
        <strain evidence="2 3">JCM 16221</strain>
    </source>
</reference>
<dbReference type="SMART" id="SM00849">
    <property type="entry name" value="Lactamase_B"/>
    <property type="match status" value="1"/>
</dbReference>
<organism evidence="2 3">
    <name type="scientific">Saccharopolyspora halophila</name>
    <dbReference type="NCBI Taxonomy" id="405551"/>
    <lineage>
        <taxon>Bacteria</taxon>
        <taxon>Bacillati</taxon>
        <taxon>Actinomycetota</taxon>
        <taxon>Actinomycetes</taxon>
        <taxon>Pseudonocardiales</taxon>
        <taxon>Pseudonocardiaceae</taxon>
        <taxon>Saccharopolyspora</taxon>
    </lineage>
</organism>
<sequence length="215" mass="23498">MRKIRHDLWATEIEHPIPGLSTRAYLWAGPRGNVLFYNTSQQSEIDELAELGGVDRQYLSHRDEIGPSLRTIKQRFGSTLHITAAEAPVAEEICAVDGTFDRRQAEYGFEVIPTPGHTPGSACFLVPSSDGKKYLFTGDTIVRAAEGNWFAGYIPGHSDKDALTDTLEVLAELDPDVIVSSAVADGSGFTELEDRTWSECVREALTELAGSPSNT</sequence>
<feature type="domain" description="Metallo-beta-lactamase" evidence="1">
    <location>
        <begin position="21"/>
        <end position="183"/>
    </location>
</feature>
<comment type="caution">
    <text evidence="2">The sequence shown here is derived from an EMBL/GenBank/DDBJ whole genome shotgun (WGS) entry which is preliminary data.</text>
</comment>
<dbReference type="SUPFAM" id="SSF56281">
    <property type="entry name" value="Metallo-hydrolase/oxidoreductase"/>
    <property type="match status" value="1"/>
</dbReference>
<dbReference type="Pfam" id="PF00753">
    <property type="entry name" value="Lactamase_B"/>
    <property type="match status" value="1"/>
</dbReference>
<dbReference type="InterPro" id="IPR036866">
    <property type="entry name" value="RibonucZ/Hydroxyglut_hydro"/>
</dbReference>
<dbReference type="PANTHER" id="PTHR42773:SF1">
    <property type="entry name" value="METALLO-BETA-LACTAMASE FAMILY PROTEIN"/>
    <property type="match status" value="1"/>
</dbReference>
<dbReference type="InterPro" id="IPR001279">
    <property type="entry name" value="Metallo-B-lactamas"/>
</dbReference>
<accession>A0ABN3GT34</accession>
<dbReference type="Gene3D" id="3.60.15.10">
    <property type="entry name" value="Ribonuclease Z/Hydroxyacylglutathione hydrolase-like"/>
    <property type="match status" value="1"/>
</dbReference>
<dbReference type="RefSeq" id="WP_344136252.1">
    <property type="nucleotide sequence ID" value="NZ_BAAARA010000021.1"/>
</dbReference>
<protein>
    <submittedName>
        <fullName evidence="2">MBL fold metallo-hydrolase</fullName>
    </submittedName>
</protein>
<gene>
    <name evidence="2" type="ORF">GCM10009854_44070</name>
</gene>
<evidence type="ECO:0000259" key="1">
    <source>
        <dbReference type="SMART" id="SM00849"/>
    </source>
</evidence>
<dbReference type="PANTHER" id="PTHR42773">
    <property type="entry name" value="METALLO-BETA-LACTAMASE-RELATED"/>
    <property type="match status" value="1"/>
</dbReference>
<keyword evidence="3" id="KW-1185">Reference proteome</keyword>
<proteinExistence type="predicted"/>
<dbReference type="Proteomes" id="UP001501218">
    <property type="component" value="Unassembled WGS sequence"/>
</dbReference>
<evidence type="ECO:0000313" key="3">
    <source>
        <dbReference type="Proteomes" id="UP001501218"/>
    </source>
</evidence>